<gene>
    <name evidence="8" type="ORF">CLCHR_17230</name>
    <name evidence="9" type="ORF">D2A34_05545</name>
    <name evidence="7" type="ORF">GKZ28_04995</name>
</gene>
<sequence length="167" mass="19165">MKSDPKKKKKARIIPFIISIAIPLLVGGLATVFVPNIKSIYEGLAKPIFSPPSMVFPIAWTVLYILMGIASYKVYILKYDNIDVSSAMFVYSIQLLLNFLWTIIFFGFRLYGIAFIELIVLIFFVILTIKRFYSKAGIKVAALLLPYLIWLIYAGVLNFYIWMLNEM</sequence>
<feature type="transmembrane region" description="Helical" evidence="6">
    <location>
        <begin position="87"/>
        <end position="104"/>
    </location>
</feature>
<keyword evidence="4 6" id="KW-1133">Transmembrane helix</keyword>
<dbReference type="InterPro" id="IPR004307">
    <property type="entry name" value="TspO_MBR"/>
</dbReference>
<dbReference type="STRING" id="225345.CLCHR_17230"/>
<dbReference type="Proteomes" id="UP000191056">
    <property type="component" value="Unassembled WGS sequence"/>
</dbReference>
<dbReference type="Proteomes" id="UP000265930">
    <property type="component" value="Unassembled WGS sequence"/>
</dbReference>
<dbReference type="Pfam" id="PF03073">
    <property type="entry name" value="TspO_MBR"/>
    <property type="match status" value="1"/>
</dbReference>
<feature type="transmembrane region" description="Helical" evidence="6">
    <location>
        <begin position="12"/>
        <end position="34"/>
    </location>
</feature>
<protein>
    <submittedName>
        <fullName evidence="7">Tryptophan-rich sensory protein</fullName>
    </submittedName>
    <submittedName>
        <fullName evidence="8">TspO/MBR family protein</fullName>
    </submittedName>
</protein>
<name>A0A1V4IT99_9CLOT</name>
<feature type="transmembrane region" description="Helical" evidence="6">
    <location>
        <begin position="110"/>
        <end position="129"/>
    </location>
</feature>
<evidence type="ECO:0000313" key="10">
    <source>
        <dbReference type="Proteomes" id="UP000191056"/>
    </source>
</evidence>
<organism evidence="8 10">
    <name type="scientific">Clostridium chromiireducens</name>
    <dbReference type="NCBI Taxonomy" id="225345"/>
    <lineage>
        <taxon>Bacteria</taxon>
        <taxon>Bacillati</taxon>
        <taxon>Bacillota</taxon>
        <taxon>Clostridia</taxon>
        <taxon>Eubacteriales</taxon>
        <taxon>Clostridiaceae</taxon>
        <taxon>Clostridium</taxon>
    </lineage>
</organism>
<dbReference type="PIRSF" id="PIRSF005859">
    <property type="entry name" value="PBR"/>
    <property type="match status" value="1"/>
</dbReference>
<evidence type="ECO:0000313" key="11">
    <source>
        <dbReference type="Proteomes" id="UP000265930"/>
    </source>
</evidence>
<comment type="caution">
    <text evidence="8">The sequence shown here is derived from an EMBL/GenBank/DDBJ whole genome shotgun (WGS) entry which is preliminary data.</text>
</comment>
<evidence type="ECO:0000256" key="4">
    <source>
        <dbReference type="ARBA" id="ARBA00022989"/>
    </source>
</evidence>
<keyword evidence="10" id="KW-1185">Reference proteome</keyword>
<evidence type="ECO:0000256" key="1">
    <source>
        <dbReference type="ARBA" id="ARBA00004141"/>
    </source>
</evidence>
<evidence type="ECO:0000313" key="9">
    <source>
        <dbReference type="EMBL" id="RII34684.1"/>
    </source>
</evidence>
<keyword evidence="3 6" id="KW-0812">Transmembrane</keyword>
<dbReference type="CDD" id="cd15904">
    <property type="entry name" value="TSPO_MBR"/>
    <property type="match status" value="1"/>
</dbReference>
<dbReference type="EMBL" id="QXDJ01000002">
    <property type="protein sequence ID" value="RII34684.1"/>
    <property type="molecule type" value="Genomic_DNA"/>
</dbReference>
<dbReference type="PANTHER" id="PTHR10057:SF0">
    <property type="entry name" value="TRANSLOCATOR PROTEIN"/>
    <property type="match status" value="1"/>
</dbReference>
<dbReference type="FunFam" id="1.20.1260.100:FF:000001">
    <property type="entry name" value="translocator protein 2"/>
    <property type="match status" value="1"/>
</dbReference>
<comment type="subcellular location">
    <subcellularLocation>
        <location evidence="1">Membrane</location>
        <topology evidence="1">Multi-pass membrane protein</topology>
    </subcellularLocation>
</comment>
<dbReference type="GO" id="GO:0016020">
    <property type="term" value="C:membrane"/>
    <property type="evidence" value="ECO:0007669"/>
    <property type="project" value="UniProtKB-SubCell"/>
</dbReference>
<evidence type="ECO:0000256" key="6">
    <source>
        <dbReference type="SAM" id="Phobius"/>
    </source>
</evidence>
<keyword evidence="5 6" id="KW-0472">Membrane</keyword>
<feature type="transmembrane region" description="Helical" evidence="6">
    <location>
        <begin position="54"/>
        <end position="75"/>
    </location>
</feature>
<comment type="similarity">
    <text evidence="2">Belongs to the TspO/BZRP family.</text>
</comment>
<dbReference type="Proteomes" id="UP000656077">
    <property type="component" value="Unassembled WGS sequence"/>
</dbReference>
<reference evidence="9 11" key="2">
    <citation type="submission" date="2018-08" db="EMBL/GenBank/DDBJ databases">
        <title>Genome of Clostridium chromiireducens C1, DSM12136.</title>
        <authorList>
            <person name="Xing M."/>
            <person name="Wei Y."/>
            <person name="Ang E.L."/>
            <person name="Zhao H."/>
            <person name="Zhang Y."/>
        </authorList>
    </citation>
    <scope>NUCLEOTIDE SEQUENCE [LARGE SCALE GENOMIC DNA]</scope>
    <source>
        <strain evidence="9 11">C1</strain>
    </source>
</reference>
<dbReference type="RefSeq" id="WP_079439286.1">
    <property type="nucleotide sequence ID" value="NZ_MZGT01000019.1"/>
</dbReference>
<reference evidence="7" key="3">
    <citation type="submission" date="2019-12" db="EMBL/GenBank/DDBJ databases">
        <title>Microbes associate with the intestines of laboratory mice.</title>
        <authorList>
            <person name="Navarre W."/>
            <person name="Wong E."/>
        </authorList>
    </citation>
    <scope>NUCLEOTIDE SEQUENCE</scope>
    <source>
        <strain evidence="7">NM79_F5</strain>
    </source>
</reference>
<proteinExistence type="inferred from homology"/>
<dbReference type="PANTHER" id="PTHR10057">
    <property type="entry name" value="PERIPHERAL-TYPE BENZODIAZEPINE RECEPTOR"/>
    <property type="match status" value="1"/>
</dbReference>
<accession>A0A1V4IT99</accession>
<dbReference type="OrthoDB" id="9795496at2"/>
<evidence type="ECO:0000256" key="2">
    <source>
        <dbReference type="ARBA" id="ARBA00007524"/>
    </source>
</evidence>
<reference evidence="8 10" key="1">
    <citation type="submission" date="2017-03" db="EMBL/GenBank/DDBJ databases">
        <title>Genome sequence of Clostridium chromiireducens DSM 23318.</title>
        <authorList>
            <person name="Poehlein A."/>
            <person name="Daniel R."/>
        </authorList>
    </citation>
    <scope>NUCLEOTIDE SEQUENCE [LARGE SCALE GENOMIC DNA]</scope>
    <source>
        <strain evidence="8 10">DSM 23318</strain>
    </source>
</reference>
<evidence type="ECO:0000313" key="8">
    <source>
        <dbReference type="EMBL" id="OPJ63129.1"/>
    </source>
</evidence>
<dbReference type="Gene3D" id="1.20.1260.100">
    <property type="entry name" value="TspO/MBR protein"/>
    <property type="match status" value="1"/>
</dbReference>
<feature type="transmembrane region" description="Helical" evidence="6">
    <location>
        <begin position="141"/>
        <end position="163"/>
    </location>
</feature>
<evidence type="ECO:0000256" key="5">
    <source>
        <dbReference type="ARBA" id="ARBA00023136"/>
    </source>
</evidence>
<dbReference type="AlphaFoldDB" id="A0A1V4IT99"/>
<dbReference type="EMBL" id="WSRQ01000006">
    <property type="protein sequence ID" value="MVX63053.1"/>
    <property type="molecule type" value="Genomic_DNA"/>
</dbReference>
<evidence type="ECO:0000313" key="7">
    <source>
        <dbReference type="EMBL" id="MVX63053.1"/>
    </source>
</evidence>
<dbReference type="EMBL" id="MZGT01000019">
    <property type="protein sequence ID" value="OPJ63129.1"/>
    <property type="molecule type" value="Genomic_DNA"/>
</dbReference>
<evidence type="ECO:0000256" key="3">
    <source>
        <dbReference type="ARBA" id="ARBA00022692"/>
    </source>
</evidence>
<dbReference type="InterPro" id="IPR038330">
    <property type="entry name" value="TspO/MBR-related_sf"/>
</dbReference>
<dbReference type="GO" id="GO:0033013">
    <property type="term" value="P:tetrapyrrole metabolic process"/>
    <property type="evidence" value="ECO:0007669"/>
    <property type="project" value="UniProtKB-ARBA"/>
</dbReference>